<organism evidence="1 2">
    <name type="scientific">Blepharisma stoltei</name>
    <dbReference type="NCBI Taxonomy" id="1481888"/>
    <lineage>
        <taxon>Eukaryota</taxon>
        <taxon>Sar</taxon>
        <taxon>Alveolata</taxon>
        <taxon>Ciliophora</taxon>
        <taxon>Postciliodesmatophora</taxon>
        <taxon>Heterotrichea</taxon>
        <taxon>Heterotrichida</taxon>
        <taxon>Blepharismidae</taxon>
        <taxon>Blepharisma</taxon>
    </lineage>
</organism>
<proteinExistence type="predicted"/>
<accession>A0AAU9J2W4</accession>
<dbReference type="Proteomes" id="UP001162131">
    <property type="component" value="Unassembled WGS sequence"/>
</dbReference>
<sequence length="212" mass="24834">MSKSCHLISVNKLYAIKHSHLATIERQQILYRMSLKNPLYRIVDDYELYLLLNKAANTFHFTKLEISALSILLESLELTVASNPKQLVMFASFVIKACFSDKKSFSFYEKCMKRRYKHFVKRFVNWITLYSVRTEFPVQEICSKYRELAAGNAIISVREIHKFENKINQMLSRNFTGVSKSKTFIDFKAIGDQMRDSEKSFFDGMCLDDILM</sequence>
<comment type="caution">
    <text evidence="1">The sequence shown here is derived from an EMBL/GenBank/DDBJ whole genome shotgun (WGS) entry which is preliminary data.</text>
</comment>
<evidence type="ECO:0000313" key="2">
    <source>
        <dbReference type="Proteomes" id="UP001162131"/>
    </source>
</evidence>
<reference evidence="1" key="1">
    <citation type="submission" date="2021-09" db="EMBL/GenBank/DDBJ databases">
        <authorList>
            <consortium name="AG Swart"/>
            <person name="Singh M."/>
            <person name="Singh A."/>
            <person name="Seah K."/>
            <person name="Emmerich C."/>
        </authorList>
    </citation>
    <scope>NUCLEOTIDE SEQUENCE</scope>
    <source>
        <strain evidence="1">ATCC30299</strain>
    </source>
</reference>
<evidence type="ECO:0000313" key="1">
    <source>
        <dbReference type="EMBL" id="CAG9320274.1"/>
    </source>
</evidence>
<keyword evidence="2" id="KW-1185">Reference proteome</keyword>
<gene>
    <name evidence="1" type="ORF">BSTOLATCC_MIC26194</name>
</gene>
<protein>
    <submittedName>
        <fullName evidence="1">Uncharacterized protein</fullName>
    </submittedName>
</protein>
<name>A0AAU9J2W4_9CILI</name>
<dbReference type="EMBL" id="CAJZBQ010000025">
    <property type="protein sequence ID" value="CAG9320274.1"/>
    <property type="molecule type" value="Genomic_DNA"/>
</dbReference>
<dbReference type="AlphaFoldDB" id="A0AAU9J2W4"/>